<evidence type="ECO:0000313" key="3">
    <source>
        <dbReference type="Proteomes" id="UP001201812"/>
    </source>
</evidence>
<protein>
    <submittedName>
        <fullName evidence="2">Uncharacterized protein</fullName>
    </submittedName>
</protein>
<comment type="caution">
    <text evidence="2">The sequence shown here is derived from an EMBL/GenBank/DDBJ whole genome shotgun (WGS) entry which is preliminary data.</text>
</comment>
<dbReference type="Proteomes" id="UP001201812">
    <property type="component" value="Unassembled WGS sequence"/>
</dbReference>
<feature type="region of interest" description="Disordered" evidence="1">
    <location>
        <begin position="24"/>
        <end position="118"/>
    </location>
</feature>
<dbReference type="EMBL" id="JAKKPZ010000007">
    <property type="protein sequence ID" value="KAI1719014.1"/>
    <property type="molecule type" value="Genomic_DNA"/>
</dbReference>
<name>A0AAD4NBU8_9BILA</name>
<organism evidence="2 3">
    <name type="scientific">Ditylenchus destructor</name>
    <dbReference type="NCBI Taxonomy" id="166010"/>
    <lineage>
        <taxon>Eukaryota</taxon>
        <taxon>Metazoa</taxon>
        <taxon>Ecdysozoa</taxon>
        <taxon>Nematoda</taxon>
        <taxon>Chromadorea</taxon>
        <taxon>Rhabditida</taxon>
        <taxon>Tylenchina</taxon>
        <taxon>Tylenchomorpha</taxon>
        <taxon>Sphaerularioidea</taxon>
        <taxon>Anguinidae</taxon>
        <taxon>Anguininae</taxon>
        <taxon>Ditylenchus</taxon>
    </lineage>
</organism>
<keyword evidence="3" id="KW-1185">Reference proteome</keyword>
<dbReference type="AlphaFoldDB" id="A0AAD4NBU8"/>
<accession>A0AAD4NBU8</accession>
<evidence type="ECO:0000256" key="1">
    <source>
        <dbReference type="SAM" id="MobiDB-lite"/>
    </source>
</evidence>
<sequence>MLGFYYSLIIDPLPSMHRPIFFASPPNSPAVEAQNKKPTPKRPQQPVNKCSKAPNPTKLSDSKKTAPSLPARKPYVPKPRQPISGPVGRAKSKQSVSIQTDERERCDQESQTYSGGPRCDQAVQTIAEKTIQYVQEDGSPIILPAPPTLLSDKNE</sequence>
<evidence type="ECO:0000313" key="2">
    <source>
        <dbReference type="EMBL" id="KAI1719014.1"/>
    </source>
</evidence>
<gene>
    <name evidence="2" type="ORF">DdX_06131</name>
</gene>
<proteinExistence type="predicted"/>
<reference evidence="2" key="1">
    <citation type="submission" date="2022-01" db="EMBL/GenBank/DDBJ databases">
        <title>Genome Sequence Resource for Two Populations of Ditylenchus destructor, the Migratory Endoparasitic Phytonematode.</title>
        <authorList>
            <person name="Zhang H."/>
            <person name="Lin R."/>
            <person name="Xie B."/>
        </authorList>
    </citation>
    <scope>NUCLEOTIDE SEQUENCE</scope>
    <source>
        <strain evidence="2">BazhouSP</strain>
    </source>
</reference>